<reference evidence="1" key="1">
    <citation type="submission" date="2020-01" db="EMBL/GenBank/DDBJ databases">
        <title>Genome Sequencing of Three Apophysomyces-Like Fungal Strains Confirms a Novel Fungal Genus in the Mucoromycota with divergent Burkholderia-like Endosymbiotic Bacteria.</title>
        <authorList>
            <person name="Stajich J.E."/>
            <person name="Macias A.M."/>
            <person name="Carter-House D."/>
            <person name="Lovett B."/>
            <person name="Kasson L.R."/>
            <person name="Berry K."/>
            <person name="Grigoriev I."/>
            <person name="Chang Y."/>
            <person name="Spatafora J."/>
            <person name="Kasson M.T."/>
        </authorList>
    </citation>
    <scope>NUCLEOTIDE SEQUENCE</scope>
    <source>
        <strain evidence="1">NRRL A-21654</strain>
    </source>
</reference>
<proteinExistence type="predicted"/>
<organism evidence="1 2">
    <name type="scientific">Apophysomyces ossiformis</name>
    <dbReference type="NCBI Taxonomy" id="679940"/>
    <lineage>
        <taxon>Eukaryota</taxon>
        <taxon>Fungi</taxon>
        <taxon>Fungi incertae sedis</taxon>
        <taxon>Mucoromycota</taxon>
        <taxon>Mucoromycotina</taxon>
        <taxon>Mucoromycetes</taxon>
        <taxon>Mucorales</taxon>
        <taxon>Mucorineae</taxon>
        <taxon>Mucoraceae</taxon>
        <taxon>Apophysomyces</taxon>
    </lineage>
</organism>
<dbReference type="AlphaFoldDB" id="A0A8H7ETT3"/>
<dbReference type="Gene3D" id="3.30.230.90">
    <property type="match status" value="1"/>
</dbReference>
<evidence type="ECO:0000313" key="1">
    <source>
        <dbReference type="EMBL" id="KAF7730396.1"/>
    </source>
</evidence>
<accession>A0A8H7ETT3</accession>
<evidence type="ECO:0008006" key="3">
    <source>
        <dbReference type="Google" id="ProtNLM"/>
    </source>
</evidence>
<dbReference type="PANTHER" id="PTHR31051">
    <property type="entry name" value="PROTEASOME ASSEMBLY CHAPERONE 3"/>
    <property type="match status" value="1"/>
</dbReference>
<comment type="caution">
    <text evidence="1">The sequence shown here is derived from an EMBL/GenBank/DDBJ whole genome shotgun (WGS) entry which is preliminary data.</text>
</comment>
<dbReference type="InterPro" id="IPR053720">
    <property type="entry name" value="Psm_Assembly_Chaperone"/>
</dbReference>
<dbReference type="Pfam" id="PF10178">
    <property type="entry name" value="PAC3"/>
    <property type="match status" value="1"/>
</dbReference>
<evidence type="ECO:0000313" key="2">
    <source>
        <dbReference type="Proteomes" id="UP000605846"/>
    </source>
</evidence>
<keyword evidence="2" id="KW-1185">Reference proteome</keyword>
<dbReference type="PANTHER" id="PTHR31051:SF1">
    <property type="entry name" value="PROTEASOME ASSEMBLY CHAPERONE 3"/>
    <property type="match status" value="1"/>
</dbReference>
<dbReference type="InterPro" id="IPR018788">
    <property type="entry name" value="Proteasome_assmbl_chp_3"/>
</dbReference>
<dbReference type="OrthoDB" id="5593278at2759"/>
<dbReference type="Proteomes" id="UP000605846">
    <property type="component" value="Unassembled WGS sequence"/>
</dbReference>
<dbReference type="GO" id="GO:0043248">
    <property type="term" value="P:proteasome assembly"/>
    <property type="evidence" value="ECO:0007669"/>
    <property type="project" value="InterPro"/>
</dbReference>
<name>A0A8H7ETT3_9FUNG</name>
<sequence length="137" mass="14999">MSESTPFPIQNRQAGLTIDGHHTEIFISGFADRIFVVVTQYGKIGSLLQTTLDVAPHLASNPNAVPTTTHFLSGESNGPQSDLYVLYATSIAQAIAAMNPNEKRPVLLGIALKPAEDDKRKDVFHAIIDKIMDNRVW</sequence>
<protein>
    <recommendedName>
        <fullName evidence="3">Proteasome assembly chaperone 3</fullName>
    </recommendedName>
</protein>
<gene>
    <name evidence="1" type="ORF">EC973_002202</name>
</gene>
<dbReference type="EMBL" id="JABAYA010000016">
    <property type="protein sequence ID" value="KAF7730396.1"/>
    <property type="molecule type" value="Genomic_DNA"/>
</dbReference>